<organism evidence="6">
    <name type="scientific">Zea mays</name>
    <name type="common">Maize</name>
    <dbReference type="NCBI Taxonomy" id="4577"/>
    <lineage>
        <taxon>Eukaryota</taxon>
        <taxon>Viridiplantae</taxon>
        <taxon>Streptophyta</taxon>
        <taxon>Embryophyta</taxon>
        <taxon>Tracheophyta</taxon>
        <taxon>Spermatophyta</taxon>
        <taxon>Magnoliopsida</taxon>
        <taxon>Liliopsida</taxon>
        <taxon>Poales</taxon>
        <taxon>Poaceae</taxon>
        <taxon>PACMAD clade</taxon>
        <taxon>Panicoideae</taxon>
        <taxon>Andropogonodae</taxon>
        <taxon>Andropogoneae</taxon>
        <taxon>Tripsacinae</taxon>
        <taxon>Zea</taxon>
    </lineage>
</organism>
<feature type="compositionally biased region" description="Pro residues" evidence="3">
    <location>
        <begin position="579"/>
        <end position="592"/>
    </location>
</feature>
<feature type="chain" id="PRO_5010806249" evidence="4">
    <location>
        <begin position="22"/>
        <end position="923"/>
    </location>
</feature>
<evidence type="ECO:0000256" key="4">
    <source>
        <dbReference type="SAM" id="SignalP"/>
    </source>
</evidence>
<keyword evidence="4" id="KW-0732">Signal</keyword>
<dbReference type="ExpressionAtlas" id="A0A1D6KS05">
    <property type="expression patterns" value="baseline and differential"/>
</dbReference>
<keyword evidence="2" id="KW-0694">RNA-binding</keyword>
<feature type="region of interest" description="Disordered" evidence="3">
    <location>
        <begin position="29"/>
        <end position="50"/>
    </location>
</feature>
<dbReference type="PANTHER" id="PTHR10288">
    <property type="entry name" value="KH DOMAIN CONTAINING RNA BINDING PROTEIN"/>
    <property type="match status" value="1"/>
</dbReference>
<proteinExistence type="predicted"/>
<dbReference type="GO" id="GO:0003723">
    <property type="term" value="F:RNA binding"/>
    <property type="evidence" value="ECO:0007669"/>
    <property type="project" value="UniProtKB-UniRule"/>
</dbReference>
<feature type="compositionally biased region" description="Pro residues" evidence="3">
    <location>
        <begin position="651"/>
        <end position="665"/>
    </location>
</feature>
<evidence type="ECO:0000313" key="6">
    <source>
        <dbReference type="EMBL" id="ONM05470.1"/>
    </source>
</evidence>
<feature type="domain" description="K Homology" evidence="5">
    <location>
        <begin position="409"/>
        <end position="483"/>
    </location>
</feature>
<feature type="domain" description="K Homology" evidence="5">
    <location>
        <begin position="258"/>
        <end position="346"/>
    </location>
</feature>
<accession>A0A1D6KS05</accession>
<dbReference type="Gene3D" id="3.30.310.210">
    <property type="match status" value="1"/>
</dbReference>
<evidence type="ECO:0000256" key="1">
    <source>
        <dbReference type="ARBA" id="ARBA00022737"/>
    </source>
</evidence>
<reference evidence="6" key="1">
    <citation type="submission" date="2015-12" db="EMBL/GenBank/DDBJ databases">
        <title>Update maize B73 reference genome by single molecule sequencing technologies.</title>
        <authorList>
            <consortium name="Maize Genome Sequencing Project"/>
            <person name="Ware D."/>
        </authorList>
    </citation>
    <scope>NUCLEOTIDE SEQUENCE [LARGE SCALE GENOMIC DNA]</scope>
    <source>
        <tissue evidence="6">Seedling</tissue>
    </source>
</reference>
<dbReference type="EMBL" id="CM007647">
    <property type="protein sequence ID" value="ONM05470.1"/>
    <property type="molecule type" value="Genomic_DNA"/>
</dbReference>
<protein>
    <submittedName>
        <fullName evidence="6">Nucleic acid binding protein</fullName>
    </submittedName>
</protein>
<dbReference type="AlphaFoldDB" id="A0A1D6KS05"/>
<feature type="compositionally biased region" description="Polar residues" evidence="3">
    <location>
        <begin position="38"/>
        <end position="50"/>
    </location>
</feature>
<dbReference type="InterPro" id="IPR004087">
    <property type="entry name" value="KH_dom"/>
</dbReference>
<feature type="domain" description="K Homology" evidence="5">
    <location>
        <begin position="832"/>
        <end position="902"/>
    </location>
</feature>
<dbReference type="Gene3D" id="3.30.1370.10">
    <property type="entry name" value="K Homology domain, type 1"/>
    <property type="match status" value="3"/>
</dbReference>
<sequence length="923" mass="101126">MLLALFLVLGLYVGCRDPIWGSVNGSRFPQRSGGPHASSPNRTGVATDSDTPFNPPAFLLSCSPLVPALSRGDDLRDRRQRQAPRSSSVLSSETSTQQGATRLVLMDYDKSRRSNSKKRTHSNSDDGKRKRLNTRHDDTSMFSEPIETIYRILCPVKKIGSVLGRGGDIVKALREETKAKIRVADSIPGADERVIIIFNYQNEPEPTDEAAEEKNSDGLGNFKSHCFAQDALLKIHDKIVSDEIHDEVANDEKSESADDVTARILVQGNQVGCLLGKGGSIIQQLRSNTGAGIRVLPSENLPQCALKSDELVQDMSVIYHIFMIFQISGAPSLVRKALYEISTRLHQHPRKENRPLEEIIDASTQRKRESPTLQHEYSMLPHLHSDHTPPIPLLDPYRSGPQYPVTETEEFSIRILCASELIGSVIGKSGANVRRVEQQTGARIKVQEIDKDASGERLIIISSNEIPAEPISPAIEALILLHDKVSAPSEKHHSSTRLVVPSSKVGCIIGEGGKVITDMRRRTGAEIRVYSKADKPKYLSFDDELVQVAGPPTIARGALTEIASRLRTRTLRDTSTANNPPPFAPFDDPPVDMPSRKLSLYGGPATDPPYGRPANDPLYGRPAIDPPFGRPTNDRPYGRTAVAPPFGRPANDPPYGRPTNDPPYGRPSGSIPYGRPNGSAPREPSDAYPVDYFSKREYPSGSPMFTSNAPSAAYERYAAPTRFPTREFPSAFSPGVDHMPHHSYRDHVPTDSYSSRGTQQLGITRGGNSDAYDYTELGCTLLLLALTNFSLFCGLSENLKFCTYLNFIIAQAAGQIHGREDYREPTSATGRFLSTIELRIPNSSLGSIVGAGGVNLAEIRQVSGARLRLHEAHAGSSESVVEIQGTLDQAKAAQSLLQGFISANSRQQQQPYSSRMPLYPSWG</sequence>
<gene>
    <name evidence="6" type="ORF">ZEAMMB73_Zm00001d032597</name>
</gene>
<feature type="signal peptide" evidence="4">
    <location>
        <begin position="1"/>
        <end position="21"/>
    </location>
</feature>
<keyword evidence="1" id="KW-0677">Repeat</keyword>
<name>A0A1D6KS05_MAIZE</name>
<dbReference type="InterPro" id="IPR004088">
    <property type="entry name" value="KH_dom_type_1"/>
</dbReference>
<evidence type="ECO:0000256" key="2">
    <source>
        <dbReference type="PROSITE-ProRule" id="PRU00117"/>
    </source>
</evidence>
<feature type="domain" description="K Homology" evidence="5">
    <location>
        <begin position="492"/>
        <end position="567"/>
    </location>
</feature>
<evidence type="ECO:0000259" key="5">
    <source>
        <dbReference type="SMART" id="SM00322"/>
    </source>
</evidence>
<dbReference type="CDD" id="cd22459">
    <property type="entry name" value="KH-I_PEPPER_rpt1_like"/>
    <property type="match status" value="2"/>
</dbReference>
<feature type="region of interest" description="Disordered" evidence="3">
    <location>
        <begin position="572"/>
        <end position="685"/>
    </location>
</feature>
<feature type="compositionally biased region" description="Low complexity" evidence="3">
    <location>
        <begin position="83"/>
        <end position="95"/>
    </location>
</feature>
<dbReference type="SMART" id="SM00322">
    <property type="entry name" value="KH"/>
    <property type="match status" value="5"/>
</dbReference>
<dbReference type="InterPro" id="IPR036612">
    <property type="entry name" value="KH_dom_type_1_sf"/>
</dbReference>
<feature type="compositionally biased region" description="Basic and acidic residues" evidence="3">
    <location>
        <begin position="122"/>
        <end position="136"/>
    </location>
</feature>
<feature type="region of interest" description="Disordered" evidence="3">
    <location>
        <begin position="74"/>
        <end position="136"/>
    </location>
</feature>
<feature type="domain" description="K Homology" evidence="5">
    <location>
        <begin position="146"/>
        <end position="219"/>
    </location>
</feature>
<dbReference type="PROSITE" id="PS50084">
    <property type="entry name" value="KH_TYPE_1"/>
    <property type="match status" value="5"/>
</dbReference>
<evidence type="ECO:0000256" key="3">
    <source>
        <dbReference type="SAM" id="MobiDB-lite"/>
    </source>
</evidence>
<dbReference type="Pfam" id="PF00013">
    <property type="entry name" value="KH_1"/>
    <property type="match status" value="5"/>
</dbReference>
<dbReference type="CDD" id="cd22460">
    <property type="entry name" value="KH-I_PEPPER_rpt2_like"/>
    <property type="match status" value="1"/>
</dbReference>
<dbReference type="SUPFAM" id="SSF54791">
    <property type="entry name" value="Eukaryotic type KH-domain (KH-domain type I)"/>
    <property type="match status" value="5"/>
</dbReference>